<dbReference type="AlphaFoldDB" id="A0AAP4A429"/>
<keyword evidence="3 6" id="KW-0812">Transmembrane</keyword>
<evidence type="ECO:0000256" key="2">
    <source>
        <dbReference type="ARBA" id="ARBA00022448"/>
    </source>
</evidence>
<dbReference type="GO" id="GO:0022857">
    <property type="term" value="F:transmembrane transporter activity"/>
    <property type="evidence" value="ECO:0007669"/>
    <property type="project" value="InterPro"/>
</dbReference>
<dbReference type="SUPFAM" id="SSF103473">
    <property type="entry name" value="MFS general substrate transporter"/>
    <property type="match status" value="1"/>
</dbReference>
<feature type="transmembrane region" description="Helical" evidence="6">
    <location>
        <begin position="379"/>
        <end position="398"/>
    </location>
</feature>
<sequence>MKLHYGWIVLFATFFALFAVQGVRLAFGAFIIPWENEFSLDRSMTSLISTVSFIVYGLSQPVVGRLIDRYGARMIVIGSTALVGVSVILTAMTQQSWQLFLLYGFFVSLGVGGASNVAAAAIVTKWFTAKRGFALGIVEAGFGVGQMIMVPGSLLLIQVMGWRGTVVVLGLFLLLLVVPVVVFLLRNQPADKNLSPYGGVNEQGDTVAENKNSSPWSVFADYKFWFIIMPFVICGFTTTGLMDTHLIPFAHDHGFSTQVTGSAVSILAAFNIAGIILSGYLADRWSSRRMLIFLYSVRSLSLILLLVSHEPVLLLIFAAVFGLVDFATVAPTQLLVTKHFNKHRVGFIIGWLFLGHQVGSALGSYIPGLLYSHHNSYSSAFYAAIFLLVLAVIMTYLLPKKELAS</sequence>
<dbReference type="InterPro" id="IPR036259">
    <property type="entry name" value="MFS_trans_sf"/>
</dbReference>
<keyword evidence="4 6" id="KW-1133">Transmembrane helix</keyword>
<proteinExistence type="predicted"/>
<protein>
    <submittedName>
        <fullName evidence="8">MFS transporter</fullName>
    </submittedName>
</protein>
<evidence type="ECO:0000256" key="6">
    <source>
        <dbReference type="SAM" id="Phobius"/>
    </source>
</evidence>
<dbReference type="PANTHER" id="PTHR11360">
    <property type="entry name" value="MONOCARBOXYLATE TRANSPORTER"/>
    <property type="match status" value="1"/>
</dbReference>
<dbReference type="Gene3D" id="1.20.1250.20">
    <property type="entry name" value="MFS general substrate transporter like domains"/>
    <property type="match status" value="2"/>
</dbReference>
<feature type="transmembrane region" description="Helical" evidence="6">
    <location>
        <begin position="262"/>
        <end position="282"/>
    </location>
</feature>
<feature type="transmembrane region" description="Helical" evidence="6">
    <location>
        <begin position="100"/>
        <end position="123"/>
    </location>
</feature>
<evidence type="ECO:0000259" key="7">
    <source>
        <dbReference type="PROSITE" id="PS50850"/>
    </source>
</evidence>
<keyword evidence="2" id="KW-0813">Transport</keyword>
<dbReference type="PROSITE" id="PS50850">
    <property type="entry name" value="MFS"/>
    <property type="match status" value="1"/>
</dbReference>
<reference evidence="8" key="1">
    <citation type="submission" date="2023-04" db="EMBL/GenBank/DDBJ databases">
        <title>Uncovering the Secrets of Slow-Growing Bacteria in Tropical Savanna Soil through Cultivation and Genomic Analysis.</title>
        <authorList>
            <person name="Goncalves O.S."/>
            <person name="Santana M.F."/>
        </authorList>
    </citation>
    <scope>NUCLEOTIDE SEQUENCE</scope>
    <source>
        <strain evidence="8">ANTI</strain>
    </source>
</reference>
<dbReference type="Pfam" id="PF07690">
    <property type="entry name" value="MFS_1"/>
    <property type="match status" value="1"/>
</dbReference>
<feature type="transmembrane region" description="Helical" evidence="6">
    <location>
        <begin position="348"/>
        <end position="367"/>
    </location>
</feature>
<comment type="subcellular location">
    <subcellularLocation>
        <location evidence="1">Cell membrane</location>
        <topology evidence="1">Multi-pass membrane protein</topology>
    </subcellularLocation>
</comment>
<dbReference type="PANTHER" id="PTHR11360:SF284">
    <property type="entry name" value="EG:103B4.3 PROTEIN-RELATED"/>
    <property type="match status" value="1"/>
</dbReference>
<feature type="transmembrane region" description="Helical" evidence="6">
    <location>
        <begin position="135"/>
        <end position="160"/>
    </location>
</feature>
<dbReference type="CDD" id="cd17355">
    <property type="entry name" value="MFS_YcxA_like"/>
    <property type="match status" value="1"/>
</dbReference>
<dbReference type="EMBL" id="JARVWT010000026">
    <property type="protein sequence ID" value="MDH2334554.1"/>
    <property type="molecule type" value="Genomic_DNA"/>
</dbReference>
<gene>
    <name evidence="8" type="ORF">QDS18_27160</name>
</gene>
<name>A0AAP4A429_PAEPO</name>
<evidence type="ECO:0000256" key="1">
    <source>
        <dbReference type="ARBA" id="ARBA00004651"/>
    </source>
</evidence>
<dbReference type="InterPro" id="IPR011701">
    <property type="entry name" value="MFS"/>
</dbReference>
<feature type="domain" description="Major facilitator superfamily (MFS) profile" evidence="7">
    <location>
        <begin position="8"/>
        <end position="403"/>
    </location>
</feature>
<feature type="transmembrane region" description="Helical" evidence="6">
    <location>
        <begin position="44"/>
        <end position="63"/>
    </location>
</feature>
<keyword evidence="5 6" id="KW-0472">Membrane</keyword>
<dbReference type="InterPro" id="IPR050327">
    <property type="entry name" value="Proton-linked_MCT"/>
</dbReference>
<evidence type="ECO:0000256" key="3">
    <source>
        <dbReference type="ARBA" id="ARBA00022692"/>
    </source>
</evidence>
<dbReference type="InterPro" id="IPR020846">
    <property type="entry name" value="MFS_dom"/>
</dbReference>
<evidence type="ECO:0000313" key="8">
    <source>
        <dbReference type="EMBL" id="MDH2334554.1"/>
    </source>
</evidence>
<accession>A0AAP4A429</accession>
<feature type="transmembrane region" description="Helical" evidence="6">
    <location>
        <begin position="224"/>
        <end position="242"/>
    </location>
</feature>
<evidence type="ECO:0000256" key="4">
    <source>
        <dbReference type="ARBA" id="ARBA00022989"/>
    </source>
</evidence>
<feature type="transmembrane region" description="Helical" evidence="6">
    <location>
        <begin position="166"/>
        <end position="185"/>
    </location>
</feature>
<evidence type="ECO:0000313" key="9">
    <source>
        <dbReference type="Proteomes" id="UP001229409"/>
    </source>
</evidence>
<dbReference type="GO" id="GO:0005886">
    <property type="term" value="C:plasma membrane"/>
    <property type="evidence" value="ECO:0007669"/>
    <property type="project" value="UniProtKB-SubCell"/>
</dbReference>
<dbReference type="RefSeq" id="WP_076265436.1">
    <property type="nucleotide sequence ID" value="NZ_JARVWT010000026.1"/>
</dbReference>
<feature type="transmembrane region" description="Helical" evidence="6">
    <location>
        <begin position="313"/>
        <end position="336"/>
    </location>
</feature>
<organism evidence="8 9">
    <name type="scientific">Paenibacillus polymyxa</name>
    <name type="common">Bacillus polymyxa</name>
    <dbReference type="NCBI Taxonomy" id="1406"/>
    <lineage>
        <taxon>Bacteria</taxon>
        <taxon>Bacillati</taxon>
        <taxon>Bacillota</taxon>
        <taxon>Bacilli</taxon>
        <taxon>Bacillales</taxon>
        <taxon>Paenibacillaceae</taxon>
        <taxon>Paenibacillus</taxon>
    </lineage>
</organism>
<dbReference type="Proteomes" id="UP001229409">
    <property type="component" value="Unassembled WGS sequence"/>
</dbReference>
<evidence type="ECO:0000256" key="5">
    <source>
        <dbReference type="ARBA" id="ARBA00023136"/>
    </source>
</evidence>
<feature type="transmembrane region" description="Helical" evidence="6">
    <location>
        <begin position="75"/>
        <end position="94"/>
    </location>
</feature>
<comment type="caution">
    <text evidence="8">The sequence shown here is derived from an EMBL/GenBank/DDBJ whole genome shotgun (WGS) entry which is preliminary data.</text>
</comment>